<dbReference type="SUPFAM" id="SSF46785">
    <property type="entry name" value="Winged helix' DNA-binding domain"/>
    <property type="match status" value="1"/>
</dbReference>
<dbReference type="STRING" id="474950.SAMN05421771_3359"/>
<dbReference type="PROSITE" id="PS50042">
    <property type="entry name" value="CNMP_BINDING_3"/>
    <property type="match status" value="1"/>
</dbReference>
<dbReference type="InterPro" id="IPR014710">
    <property type="entry name" value="RmlC-like_jellyroll"/>
</dbReference>
<dbReference type="GO" id="GO:0003677">
    <property type="term" value="F:DNA binding"/>
    <property type="evidence" value="ECO:0007669"/>
    <property type="project" value="UniProtKB-KW"/>
</dbReference>
<dbReference type="PANTHER" id="PTHR24567">
    <property type="entry name" value="CRP FAMILY TRANSCRIPTIONAL REGULATORY PROTEIN"/>
    <property type="match status" value="1"/>
</dbReference>
<dbReference type="PANTHER" id="PTHR24567:SF68">
    <property type="entry name" value="DNA-BINDING TRANSCRIPTIONAL DUAL REGULATOR CRP"/>
    <property type="match status" value="1"/>
</dbReference>
<dbReference type="Proteomes" id="UP000199024">
    <property type="component" value="Unassembled WGS sequence"/>
</dbReference>
<dbReference type="Gene3D" id="2.60.120.10">
    <property type="entry name" value="Jelly Rolls"/>
    <property type="match status" value="1"/>
</dbReference>
<feature type="domain" description="HTH crp-type" evidence="5">
    <location>
        <begin position="141"/>
        <end position="211"/>
    </location>
</feature>
<dbReference type="EMBL" id="FOZL01000001">
    <property type="protein sequence ID" value="SFS18148.1"/>
    <property type="molecule type" value="Genomic_DNA"/>
</dbReference>
<dbReference type="Gene3D" id="1.10.10.10">
    <property type="entry name" value="Winged helix-like DNA-binding domain superfamily/Winged helix DNA-binding domain"/>
    <property type="match status" value="1"/>
</dbReference>
<dbReference type="PROSITE" id="PS51063">
    <property type="entry name" value="HTH_CRP_2"/>
    <property type="match status" value="1"/>
</dbReference>
<keyword evidence="2" id="KW-0238">DNA-binding</keyword>
<dbReference type="GO" id="GO:0005829">
    <property type="term" value="C:cytosol"/>
    <property type="evidence" value="ECO:0007669"/>
    <property type="project" value="TreeGrafter"/>
</dbReference>
<evidence type="ECO:0000259" key="4">
    <source>
        <dbReference type="PROSITE" id="PS50042"/>
    </source>
</evidence>
<gene>
    <name evidence="6" type="ORF">SAMN05421771_3359</name>
</gene>
<keyword evidence="3" id="KW-0804">Transcription</keyword>
<dbReference type="SUPFAM" id="SSF51206">
    <property type="entry name" value="cAMP-binding domain-like"/>
    <property type="match status" value="1"/>
</dbReference>
<name>A0A1I6MRK6_9BACT</name>
<keyword evidence="1" id="KW-0805">Transcription regulation</keyword>
<dbReference type="Pfam" id="PF00027">
    <property type="entry name" value="cNMP_binding"/>
    <property type="match status" value="1"/>
</dbReference>
<protein>
    <submittedName>
        <fullName evidence="6">cAMP-binding domain of CRP or a regulatory subunit of cAMP-dependent protein kinases</fullName>
    </submittedName>
</protein>
<evidence type="ECO:0000256" key="2">
    <source>
        <dbReference type="ARBA" id="ARBA00023125"/>
    </source>
</evidence>
<proteinExistence type="predicted"/>
<dbReference type="InterPro" id="IPR036390">
    <property type="entry name" value="WH_DNA-bd_sf"/>
</dbReference>
<evidence type="ECO:0000313" key="7">
    <source>
        <dbReference type="Proteomes" id="UP000199024"/>
    </source>
</evidence>
<feature type="domain" description="Cyclic nucleotide-binding" evidence="4">
    <location>
        <begin position="27"/>
        <end position="110"/>
    </location>
</feature>
<keyword evidence="6" id="KW-0418">Kinase</keyword>
<dbReference type="CDD" id="cd00038">
    <property type="entry name" value="CAP_ED"/>
    <property type="match status" value="1"/>
</dbReference>
<dbReference type="SMART" id="SM00419">
    <property type="entry name" value="HTH_CRP"/>
    <property type="match status" value="1"/>
</dbReference>
<evidence type="ECO:0000259" key="5">
    <source>
        <dbReference type="PROSITE" id="PS51063"/>
    </source>
</evidence>
<dbReference type="InterPro" id="IPR012318">
    <property type="entry name" value="HTH_CRP"/>
</dbReference>
<dbReference type="GO" id="GO:0016301">
    <property type="term" value="F:kinase activity"/>
    <property type="evidence" value="ECO:0007669"/>
    <property type="project" value="UniProtKB-KW"/>
</dbReference>
<sequence>MPGTRRTQFDPARFLAAAGVTHRMIQVKAGHVFYSQGDPADGIFFLDSGRAKLTVVSKRGKEATVTLLSPGDFIGEESLAGQTEVHLATAAAVTPCKALKLSRKEMVLLLHEQHEFADIFLKFVLLRGVRTQEDLIDQLFNNSEKRLARTLLIMAEFGKPGEPETMIPPITQEALADMIGTTRSRVSKFMNNFRKLGYIDYNGRIHVHKALLNVVLHDRLPHQTATRPVVVDHFPTPAHQRKRAKVVSPTGKE</sequence>
<keyword evidence="6" id="KW-0808">Transferase</keyword>
<dbReference type="AlphaFoldDB" id="A0A1I6MRK6"/>
<dbReference type="InterPro" id="IPR000595">
    <property type="entry name" value="cNMP-bd_dom"/>
</dbReference>
<dbReference type="InterPro" id="IPR018490">
    <property type="entry name" value="cNMP-bd_dom_sf"/>
</dbReference>
<dbReference type="Pfam" id="PF13545">
    <property type="entry name" value="HTH_Crp_2"/>
    <property type="match status" value="1"/>
</dbReference>
<evidence type="ECO:0000313" key="6">
    <source>
        <dbReference type="EMBL" id="SFS18148.1"/>
    </source>
</evidence>
<dbReference type="SMART" id="SM00100">
    <property type="entry name" value="cNMP"/>
    <property type="match status" value="1"/>
</dbReference>
<reference evidence="6 7" key="1">
    <citation type="submission" date="2016-10" db="EMBL/GenBank/DDBJ databases">
        <authorList>
            <person name="de Groot N.N."/>
        </authorList>
    </citation>
    <scope>NUCLEOTIDE SEQUENCE [LARGE SCALE GENOMIC DNA]</scope>
    <source>
        <strain evidence="6 7">DSM 21001</strain>
    </source>
</reference>
<evidence type="ECO:0000256" key="1">
    <source>
        <dbReference type="ARBA" id="ARBA00023015"/>
    </source>
</evidence>
<organism evidence="6 7">
    <name type="scientific">Granulicella pectinivorans</name>
    <dbReference type="NCBI Taxonomy" id="474950"/>
    <lineage>
        <taxon>Bacteria</taxon>
        <taxon>Pseudomonadati</taxon>
        <taxon>Acidobacteriota</taxon>
        <taxon>Terriglobia</taxon>
        <taxon>Terriglobales</taxon>
        <taxon>Acidobacteriaceae</taxon>
        <taxon>Granulicella</taxon>
    </lineage>
</organism>
<dbReference type="InterPro" id="IPR036388">
    <property type="entry name" value="WH-like_DNA-bd_sf"/>
</dbReference>
<dbReference type="GO" id="GO:0003700">
    <property type="term" value="F:DNA-binding transcription factor activity"/>
    <property type="evidence" value="ECO:0007669"/>
    <property type="project" value="TreeGrafter"/>
</dbReference>
<dbReference type="InterPro" id="IPR050397">
    <property type="entry name" value="Env_Response_Regulators"/>
</dbReference>
<keyword evidence="7" id="KW-1185">Reference proteome</keyword>
<evidence type="ECO:0000256" key="3">
    <source>
        <dbReference type="ARBA" id="ARBA00023163"/>
    </source>
</evidence>
<dbReference type="OrthoDB" id="3525895at2"/>
<accession>A0A1I6MRK6</accession>